<dbReference type="Gene3D" id="1.20.1250.20">
    <property type="entry name" value="MFS general substrate transporter like domains"/>
    <property type="match status" value="2"/>
</dbReference>
<evidence type="ECO:0000313" key="10">
    <source>
        <dbReference type="Proteomes" id="UP000705823"/>
    </source>
</evidence>
<sequence length="441" mass="46453">MPNSMDDFNIDGTPKRALTAATIGFFFGAAAVALLSPAATRFQSAMDLSTTQTGFLVSAPVLLGSLLRIPFGAWCDKNGGRKPFLILLGLSIIGMAGFTTLLVLYYPDRMDASLYPAFFVFAALSGCGIGVFSVGVSQTSFWYPNDEQGFALGVYGGVGNIAPGIFTFLIPILFATFGFTGSYIAWFGLLLVGVAAYYVLSADAWYFQLQRQGLDEAVARERAREAGQEIFPEGTPLEGLIKSAKIWKTWALVGGYFFTFGGFLALVTWLPTYYQQYLGVGAQTAGGLVGVFTIFGSLIRVPAGSIADNIGGEETAAISMGIVLAGSLLLAFIQSVPLAFFGTLVVGAGMGINNAALFQKVPEEIPEAVSGASGWIGGLGAFGGFVLPPIFGTIVELMGPVGYARGFLLYGLLAAIGLGSVYTLYRSDSRVETEESQPVGS</sequence>
<accession>A0A8J8PBN8</accession>
<feature type="transmembrane region" description="Helical" evidence="7">
    <location>
        <begin position="149"/>
        <end position="177"/>
    </location>
</feature>
<evidence type="ECO:0000256" key="2">
    <source>
        <dbReference type="ARBA" id="ARBA00008432"/>
    </source>
</evidence>
<evidence type="ECO:0000259" key="8">
    <source>
        <dbReference type="PROSITE" id="PS50850"/>
    </source>
</evidence>
<feature type="transmembrane region" description="Helical" evidence="7">
    <location>
        <begin position="183"/>
        <end position="200"/>
    </location>
</feature>
<organism evidence="9 10">
    <name type="scientific">Halonotius terrestris</name>
    <dbReference type="NCBI Taxonomy" id="2487750"/>
    <lineage>
        <taxon>Archaea</taxon>
        <taxon>Methanobacteriati</taxon>
        <taxon>Methanobacteriota</taxon>
        <taxon>Stenosarchaea group</taxon>
        <taxon>Halobacteria</taxon>
        <taxon>Halobacteriales</taxon>
        <taxon>Haloferacaceae</taxon>
        <taxon>Halonotius</taxon>
    </lineage>
</organism>
<keyword evidence="4 7" id="KW-1133">Transmembrane helix</keyword>
<name>A0A8J8PBN8_9EURY</name>
<feature type="transmembrane region" description="Helical" evidence="7">
    <location>
        <begin position="52"/>
        <end position="71"/>
    </location>
</feature>
<dbReference type="SUPFAM" id="SSF103473">
    <property type="entry name" value="MFS general substrate transporter"/>
    <property type="match status" value="1"/>
</dbReference>
<keyword evidence="5" id="KW-0534">Nitrate assimilation</keyword>
<keyword evidence="3 7" id="KW-0812">Transmembrane</keyword>
<feature type="domain" description="Major facilitator superfamily (MFS) profile" evidence="8">
    <location>
        <begin position="17"/>
        <end position="429"/>
    </location>
</feature>
<dbReference type="EMBL" id="RKLU01000001">
    <property type="protein sequence ID" value="TQQ83624.1"/>
    <property type="molecule type" value="Genomic_DNA"/>
</dbReference>
<protein>
    <submittedName>
        <fullName evidence="9">MFS transporter</fullName>
    </submittedName>
</protein>
<feature type="transmembrane region" description="Helical" evidence="7">
    <location>
        <begin position="282"/>
        <end position="303"/>
    </location>
</feature>
<dbReference type="InterPro" id="IPR020846">
    <property type="entry name" value="MFS_dom"/>
</dbReference>
<dbReference type="PANTHER" id="PTHR23515">
    <property type="entry name" value="HIGH-AFFINITY NITRATE TRANSPORTER 2.3"/>
    <property type="match status" value="1"/>
</dbReference>
<feature type="transmembrane region" description="Helical" evidence="7">
    <location>
        <begin position="339"/>
        <end position="357"/>
    </location>
</feature>
<evidence type="ECO:0000256" key="3">
    <source>
        <dbReference type="ARBA" id="ARBA00022692"/>
    </source>
</evidence>
<keyword evidence="6 7" id="KW-0472">Membrane</keyword>
<dbReference type="Proteomes" id="UP000705823">
    <property type="component" value="Unassembled WGS sequence"/>
</dbReference>
<feature type="transmembrane region" description="Helical" evidence="7">
    <location>
        <begin position="407"/>
        <end position="425"/>
    </location>
</feature>
<dbReference type="GO" id="GO:0015112">
    <property type="term" value="F:nitrate transmembrane transporter activity"/>
    <property type="evidence" value="ECO:0007669"/>
    <property type="project" value="InterPro"/>
</dbReference>
<dbReference type="InterPro" id="IPR036259">
    <property type="entry name" value="MFS_trans_sf"/>
</dbReference>
<gene>
    <name evidence="9" type="ORF">EGH24_02200</name>
</gene>
<dbReference type="InterPro" id="IPR011701">
    <property type="entry name" value="MFS"/>
</dbReference>
<evidence type="ECO:0000313" key="9">
    <source>
        <dbReference type="EMBL" id="TQQ83624.1"/>
    </source>
</evidence>
<dbReference type="GO" id="GO:0016020">
    <property type="term" value="C:membrane"/>
    <property type="evidence" value="ECO:0007669"/>
    <property type="project" value="UniProtKB-SubCell"/>
</dbReference>
<evidence type="ECO:0000256" key="4">
    <source>
        <dbReference type="ARBA" id="ARBA00022989"/>
    </source>
</evidence>
<comment type="subcellular location">
    <subcellularLocation>
        <location evidence="1">Membrane</location>
        <topology evidence="1">Multi-pass membrane protein</topology>
    </subcellularLocation>
</comment>
<feature type="transmembrane region" description="Helical" evidence="7">
    <location>
        <begin position="118"/>
        <end position="137"/>
    </location>
</feature>
<dbReference type="AlphaFoldDB" id="A0A8J8PBN8"/>
<proteinExistence type="inferred from homology"/>
<feature type="transmembrane region" description="Helical" evidence="7">
    <location>
        <begin position="20"/>
        <end position="40"/>
    </location>
</feature>
<dbReference type="GO" id="GO:0042128">
    <property type="term" value="P:nitrate assimilation"/>
    <property type="evidence" value="ECO:0007669"/>
    <property type="project" value="UniProtKB-KW"/>
</dbReference>
<evidence type="ECO:0000256" key="6">
    <source>
        <dbReference type="ARBA" id="ARBA00023136"/>
    </source>
</evidence>
<feature type="transmembrane region" description="Helical" evidence="7">
    <location>
        <begin position="369"/>
        <end position="387"/>
    </location>
</feature>
<dbReference type="PROSITE" id="PS50850">
    <property type="entry name" value="MFS"/>
    <property type="match status" value="1"/>
</dbReference>
<feature type="transmembrane region" description="Helical" evidence="7">
    <location>
        <begin position="83"/>
        <end position="106"/>
    </location>
</feature>
<dbReference type="Pfam" id="PF07690">
    <property type="entry name" value="MFS_1"/>
    <property type="match status" value="1"/>
</dbReference>
<evidence type="ECO:0000256" key="1">
    <source>
        <dbReference type="ARBA" id="ARBA00004141"/>
    </source>
</evidence>
<keyword evidence="10" id="KW-1185">Reference proteome</keyword>
<dbReference type="OrthoDB" id="157507at2157"/>
<evidence type="ECO:0000256" key="5">
    <source>
        <dbReference type="ARBA" id="ARBA00023063"/>
    </source>
</evidence>
<dbReference type="InterPro" id="IPR044772">
    <property type="entry name" value="NO3_transporter"/>
</dbReference>
<comment type="caution">
    <text evidence="9">The sequence shown here is derived from an EMBL/GenBank/DDBJ whole genome shotgun (WGS) entry which is preliminary data.</text>
</comment>
<comment type="similarity">
    <text evidence="2">Belongs to the major facilitator superfamily. Nitrate/nitrite porter (TC 2.A.1.8) family.</text>
</comment>
<evidence type="ECO:0000256" key="7">
    <source>
        <dbReference type="SAM" id="Phobius"/>
    </source>
</evidence>
<feature type="transmembrane region" description="Helical" evidence="7">
    <location>
        <begin position="315"/>
        <end position="333"/>
    </location>
</feature>
<feature type="transmembrane region" description="Helical" evidence="7">
    <location>
        <begin position="250"/>
        <end position="270"/>
    </location>
</feature>
<reference evidence="9" key="1">
    <citation type="submission" date="2019-02" db="EMBL/GenBank/DDBJ databases">
        <title>Halonotius sp. a new haloarchaeum isolated from saline soil.</title>
        <authorList>
            <person name="Duran-Viseras A."/>
            <person name="Sanchez-Porro C."/>
            <person name="Ventosa A."/>
        </authorList>
    </citation>
    <scope>NUCLEOTIDE SEQUENCE</scope>
    <source>
        <strain evidence="9">F15B</strain>
    </source>
</reference>